<name>A0A2H6K6Z8_9APIC</name>
<dbReference type="Proteomes" id="UP000236319">
    <property type="component" value="Unassembled WGS sequence"/>
</dbReference>
<gene>
    <name evidence="2" type="ORF">BOVATA_002540</name>
</gene>
<evidence type="ECO:0000313" key="2">
    <source>
        <dbReference type="EMBL" id="GBE58761.1"/>
    </source>
</evidence>
<organism evidence="2 3">
    <name type="scientific">Babesia ovata</name>
    <dbReference type="NCBI Taxonomy" id="189622"/>
    <lineage>
        <taxon>Eukaryota</taxon>
        <taxon>Sar</taxon>
        <taxon>Alveolata</taxon>
        <taxon>Apicomplexa</taxon>
        <taxon>Aconoidasida</taxon>
        <taxon>Piroplasmida</taxon>
        <taxon>Babesiidae</taxon>
        <taxon>Babesia</taxon>
    </lineage>
</organism>
<evidence type="ECO:0000256" key="1">
    <source>
        <dbReference type="SAM" id="SignalP"/>
    </source>
</evidence>
<proteinExistence type="predicted"/>
<dbReference type="EMBL" id="BDSA01000001">
    <property type="protein sequence ID" value="GBE58761.1"/>
    <property type="molecule type" value="Genomic_DNA"/>
</dbReference>
<protein>
    <submittedName>
        <fullName evidence="2">Aldo keto reductase, putative</fullName>
    </submittedName>
</protein>
<dbReference type="VEuPathDB" id="PiroplasmaDB:BOVATA_002540"/>
<accession>A0A2H6K6Z8</accession>
<dbReference type="OrthoDB" id="366974at2759"/>
<comment type="caution">
    <text evidence="2">The sequence shown here is derived from an EMBL/GenBank/DDBJ whole genome shotgun (WGS) entry which is preliminary data.</text>
</comment>
<keyword evidence="3" id="KW-1185">Reference proteome</keyword>
<dbReference type="AlphaFoldDB" id="A0A2H6K6Z8"/>
<reference evidence="2 3" key="1">
    <citation type="journal article" date="2017" name="BMC Genomics">
        <title>Whole-genome assembly of Babesia ovata and comparative genomics between closely related pathogens.</title>
        <authorList>
            <person name="Yamagishi J."/>
            <person name="Asada M."/>
            <person name="Hakimi H."/>
            <person name="Tanaka T.Q."/>
            <person name="Sugimoto C."/>
            <person name="Kawazu S."/>
        </authorList>
    </citation>
    <scope>NUCLEOTIDE SEQUENCE [LARGE SCALE GENOMIC DNA]</scope>
    <source>
        <strain evidence="2 3">Miyake</strain>
    </source>
</reference>
<sequence>MTSIRSYGRQGAVLLLCLYVALRSGLVMGVPSKDGNSGSGSSPSQDVGVRGLLLNASVFAVLDSMQVCGNHIDEILHGPVMNEGNLVKAITAFFPYWHELPRYFERFHSDFAKGLEQIRNARNVYKRYNDVCHTLKKLDPMSPQAIELVGEQRRLELEFEQYKMLAESALRFKVDIFAPVVLRLFQDVERMLQSP</sequence>
<evidence type="ECO:0000313" key="3">
    <source>
        <dbReference type="Proteomes" id="UP000236319"/>
    </source>
</evidence>
<feature type="chain" id="PRO_5014192934" evidence="1">
    <location>
        <begin position="30"/>
        <end position="195"/>
    </location>
</feature>
<dbReference type="GeneID" id="39872531"/>
<dbReference type="RefSeq" id="XP_028865004.1">
    <property type="nucleotide sequence ID" value="XM_029009171.1"/>
</dbReference>
<keyword evidence="1" id="KW-0732">Signal</keyword>
<feature type="signal peptide" evidence="1">
    <location>
        <begin position="1"/>
        <end position="29"/>
    </location>
</feature>